<keyword evidence="2" id="KW-0597">Phosphoprotein</keyword>
<dbReference type="GO" id="GO:0004674">
    <property type="term" value="F:protein serine/threonine kinase activity"/>
    <property type="evidence" value="ECO:0007669"/>
    <property type="project" value="UniProtKB-KW"/>
</dbReference>
<dbReference type="SUPFAM" id="SSF56112">
    <property type="entry name" value="Protein kinase-like (PK-like)"/>
    <property type="match status" value="1"/>
</dbReference>
<evidence type="ECO:0000256" key="9">
    <source>
        <dbReference type="SAM" id="MobiDB-lite"/>
    </source>
</evidence>
<sequence>MGGRRELKAWRFGLARAKKCVLPRIRNVELHSAIGRGGGGKVFLVRLKGDPNDYALKAISKKQAFKSPKSFRHVLAERSLMESIGRHPFLLPLQFCFQTDENLYIGTPFCPGGDLASYLRSTVYGRLPELQVCRIASEIILALEHLHKNGIVYRDLKPENVFIDSTGHVMLGDYGLAKNYEQWKKECGDQRRTASVCGTRNYLPPEMLFGRIYSYETDLWSLGIMLFRILCGAFPFEAPRSKDLFYKVRTQQPVIPSGLSRPARRLLNGLLQKDPRNRLTIRELKRHSFFASINWDAVYQRRTPPAAPDITIGKTAADALGNFELSRLNNVAVDELMLGGYGDLEENYIGAPSHRQEVTDMIVGFEYGLVAKRVSKVDPLDVKQLVGGVMRVTSNDIEEDREIWTAAPEMSTPLGFLAKVFSFDDTFSRLASHEESARSPRGVQMRGARMQDSNGR</sequence>
<dbReference type="OMA" id="PISEMER"/>
<evidence type="ECO:0000256" key="7">
    <source>
        <dbReference type="PROSITE-ProRule" id="PRU10141"/>
    </source>
</evidence>
<keyword evidence="12" id="KW-1185">Reference proteome</keyword>
<dbReference type="InterPro" id="IPR017441">
    <property type="entry name" value="Protein_kinase_ATP_BS"/>
</dbReference>
<evidence type="ECO:0000259" key="10">
    <source>
        <dbReference type="PROSITE" id="PS50011"/>
    </source>
</evidence>
<evidence type="ECO:0000256" key="5">
    <source>
        <dbReference type="ARBA" id="ARBA00022777"/>
    </source>
</evidence>
<dbReference type="Gramene" id="CDF33807">
    <property type="protein sequence ID" value="CDF33807"/>
    <property type="gene ID" value="CHC_T00009430001"/>
</dbReference>
<dbReference type="RefSeq" id="XP_005713626.1">
    <property type="nucleotide sequence ID" value="XM_005713569.1"/>
</dbReference>
<dbReference type="STRING" id="2769.R7Q5J1"/>
<evidence type="ECO:0000256" key="6">
    <source>
        <dbReference type="ARBA" id="ARBA00022840"/>
    </source>
</evidence>
<keyword evidence="6 7" id="KW-0067">ATP-binding</keyword>
<gene>
    <name evidence="11" type="ORF">CHC_T00009430001</name>
</gene>
<dbReference type="Pfam" id="PF00069">
    <property type="entry name" value="Pkinase"/>
    <property type="match status" value="1"/>
</dbReference>
<feature type="domain" description="Protein kinase" evidence="10">
    <location>
        <begin position="28"/>
        <end position="290"/>
    </location>
</feature>
<dbReference type="EMBL" id="HG001658">
    <property type="protein sequence ID" value="CDF33807.1"/>
    <property type="molecule type" value="Genomic_DNA"/>
</dbReference>
<dbReference type="OrthoDB" id="63267at2759"/>
<keyword evidence="4 7" id="KW-0547">Nucleotide-binding</keyword>
<dbReference type="InterPro" id="IPR000719">
    <property type="entry name" value="Prot_kinase_dom"/>
</dbReference>
<dbReference type="Gene3D" id="3.30.200.20">
    <property type="entry name" value="Phosphorylase Kinase, domain 1"/>
    <property type="match status" value="1"/>
</dbReference>
<keyword evidence="1 8" id="KW-0723">Serine/threonine-protein kinase</keyword>
<evidence type="ECO:0000256" key="1">
    <source>
        <dbReference type="ARBA" id="ARBA00022527"/>
    </source>
</evidence>
<dbReference type="SMART" id="SM00220">
    <property type="entry name" value="S_TKc"/>
    <property type="match status" value="1"/>
</dbReference>
<dbReference type="AlphaFoldDB" id="R7Q5J1"/>
<feature type="region of interest" description="Disordered" evidence="9">
    <location>
        <begin position="432"/>
        <end position="456"/>
    </location>
</feature>
<dbReference type="KEGG" id="ccp:CHC_T00009430001"/>
<dbReference type="InterPro" id="IPR008271">
    <property type="entry name" value="Ser/Thr_kinase_AS"/>
</dbReference>
<protein>
    <submittedName>
        <fullName evidence="11">Serine/threonine protein kinase Mitochondrial</fullName>
    </submittedName>
</protein>
<evidence type="ECO:0000256" key="2">
    <source>
        <dbReference type="ARBA" id="ARBA00022553"/>
    </source>
</evidence>
<dbReference type="PROSITE" id="PS50011">
    <property type="entry name" value="PROTEIN_KINASE_DOM"/>
    <property type="match status" value="1"/>
</dbReference>
<evidence type="ECO:0000256" key="4">
    <source>
        <dbReference type="ARBA" id="ARBA00022741"/>
    </source>
</evidence>
<feature type="binding site" evidence="7">
    <location>
        <position position="57"/>
    </location>
    <ligand>
        <name>ATP</name>
        <dbReference type="ChEBI" id="CHEBI:30616"/>
    </ligand>
</feature>
<keyword evidence="5 11" id="KW-0418">Kinase</keyword>
<dbReference type="Proteomes" id="UP000012073">
    <property type="component" value="Unassembled WGS sequence"/>
</dbReference>
<dbReference type="PROSITE" id="PS00108">
    <property type="entry name" value="PROTEIN_KINASE_ST"/>
    <property type="match status" value="1"/>
</dbReference>
<comment type="similarity">
    <text evidence="8">Belongs to the protein kinase superfamily.</text>
</comment>
<evidence type="ECO:0000256" key="8">
    <source>
        <dbReference type="RuleBase" id="RU000304"/>
    </source>
</evidence>
<dbReference type="GO" id="GO:0005524">
    <property type="term" value="F:ATP binding"/>
    <property type="evidence" value="ECO:0007669"/>
    <property type="project" value="UniProtKB-UniRule"/>
</dbReference>
<dbReference type="Gene3D" id="1.10.510.10">
    <property type="entry name" value="Transferase(Phosphotransferase) domain 1"/>
    <property type="match status" value="1"/>
</dbReference>
<dbReference type="PhylomeDB" id="R7Q5J1"/>
<accession>R7Q5J1</accession>
<proteinExistence type="inferred from homology"/>
<dbReference type="InterPro" id="IPR045270">
    <property type="entry name" value="STKc_AGC"/>
</dbReference>
<dbReference type="InterPro" id="IPR011009">
    <property type="entry name" value="Kinase-like_dom_sf"/>
</dbReference>
<name>R7Q5J1_CHOCR</name>
<dbReference type="PROSITE" id="PS00107">
    <property type="entry name" value="PROTEIN_KINASE_ATP"/>
    <property type="match status" value="1"/>
</dbReference>
<dbReference type="PANTHER" id="PTHR24351">
    <property type="entry name" value="RIBOSOMAL PROTEIN S6 KINASE"/>
    <property type="match status" value="1"/>
</dbReference>
<dbReference type="GeneID" id="17321359"/>
<evidence type="ECO:0000256" key="3">
    <source>
        <dbReference type="ARBA" id="ARBA00022679"/>
    </source>
</evidence>
<keyword evidence="3" id="KW-0808">Transferase</keyword>
<evidence type="ECO:0000313" key="12">
    <source>
        <dbReference type="Proteomes" id="UP000012073"/>
    </source>
</evidence>
<dbReference type="CDD" id="cd05123">
    <property type="entry name" value="STKc_AGC"/>
    <property type="match status" value="1"/>
</dbReference>
<evidence type="ECO:0000313" key="11">
    <source>
        <dbReference type="EMBL" id="CDF33807.1"/>
    </source>
</evidence>
<reference evidence="12" key="1">
    <citation type="journal article" date="2013" name="Proc. Natl. Acad. Sci. U.S.A.">
        <title>Genome structure and metabolic features in the red seaweed Chondrus crispus shed light on evolution of the Archaeplastida.</title>
        <authorList>
            <person name="Collen J."/>
            <person name="Porcel B."/>
            <person name="Carre W."/>
            <person name="Ball S.G."/>
            <person name="Chaparro C."/>
            <person name="Tonon T."/>
            <person name="Barbeyron T."/>
            <person name="Michel G."/>
            <person name="Noel B."/>
            <person name="Valentin K."/>
            <person name="Elias M."/>
            <person name="Artiguenave F."/>
            <person name="Arun A."/>
            <person name="Aury J.M."/>
            <person name="Barbosa-Neto J.F."/>
            <person name="Bothwell J.H."/>
            <person name="Bouget F.Y."/>
            <person name="Brillet L."/>
            <person name="Cabello-Hurtado F."/>
            <person name="Capella-Gutierrez S."/>
            <person name="Charrier B."/>
            <person name="Cladiere L."/>
            <person name="Cock J.M."/>
            <person name="Coelho S.M."/>
            <person name="Colleoni C."/>
            <person name="Czjzek M."/>
            <person name="Da Silva C."/>
            <person name="Delage L."/>
            <person name="Denoeud F."/>
            <person name="Deschamps P."/>
            <person name="Dittami S.M."/>
            <person name="Gabaldon T."/>
            <person name="Gachon C.M."/>
            <person name="Groisillier A."/>
            <person name="Herve C."/>
            <person name="Jabbari K."/>
            <person name="Katinka M."/>
            <person name="Kloareg B."/>
            <person name="Kowalczyk N."/>
            <person name="Labadie K."/>
            <person name="Leblanc C."/>
            <person name="Lopez P.J."/>
            <person name="McLachlan D.H."/>
            <person name="Meslet-Cladiere L."/>
            <person name="Moustafa A."/>
            <person name="Nehr Z."/>
            <person name="Nyvall Collen P."/>
            <person name="Panaud O."/>
            <person name="Partensky F."/>
            <person name="Poulain J."/>
            <person name="Rensing S.A."/>
            <person name="Rousvoal S."/>
            <person name="Samson G."/>
            <person name="Symeonidi A."/>
            <person name="Weissenbach J."/>
            <person name="Zambounis A."/>
            <person name="Wincker P."/>
            <person name="Boyen C."/>
        </authorList>
    </citation>
    <scope>NUCLEOTIDE SEQUENCE [LARGE SCALE GENOMIC DNA]</scope>
    <source>
        <strain evidence="12">cv. Stackhouse</strain>
    </source>
</reference>
<organism evidence="11 12">
    <name type="scientific">Chondrus crispus</name>
    <name type="common">Carrageen Irish moss</name>
    <name type="synonym">Polymorpha crispa</name>
    <dbReference type="NCBI Taxonomy" id="2769"/>
    <lineage>
        <taxon>Eukaryota</taxon>
        <taxon>Rhodophyta</taxon>
        <taxon>Florideophyceae</taxon>
        <taxon>Rhodymeniophycidae</taxon>
        <taxon>Gigartinales</taxon>
        <taxon>Gigartinaceae</taxon>
        <taxon>Chondrus</taxon>
    </lineage>
</organism>